<dbReference type="GO" id="GO:1990023">
    <property type="term" value="C:mitotic spindle midzone"/>
    <property type="evidence" value="ECO:0007669"/>
    <property type="project" value="TreeGrafter"/>
</dbReference>
<feature type="region of interest" description="Disordered" evidence="2">
    <location>
        <begin position="442"/>
        <end position="473"/>
    </location>
</feature>
<dbReference type="PANTHER" id="PTHR19321:SF41">
    <property type="entry name" value="FASCETTO-RELATED"/>
    <property type="match status" value="1"/>
</dbReference>
<dbReference type="RefSeq" id="XP_003745217.2">
    <property type="nucleotide sequence ID" value="XM_003745169.3"/>
</dbReference>
<evidence type="ECO:0000313" key="4">
    <source>
        <dbReference type="RefSeq" id="XP_003745217.2"/>
    </source>
</evidence>
<dbReference type="PANTHER" id="PTHR19321">
    <property type="entry name" value="PROTEIN REGULATOR OF CYTOKINESIS 1 PRC1-RELATED"/>
    <property type="match status" value="1"/>
</dbReference>
<dbReference type="GO" id="GO:0008017">
    <property type="term" value="F:microtubule binding"/>
    <property type="evidence" value="ECO:0007669"/>
    <property type="project" value="InterPro"/>
</dbReference>
<feature type="compositionally biased region" description="Low complexity" evidence="2">
    <location>
        <begin position="457"/>
        <end position="470"/>
    </location>
</feature>
<feature type="coiled-coil region" evidence="1">
    <location>
        <begin position="282"/>
        <end position="324"/>
    </location>
</feature>
<organism evidence="3 4">
    <name type="scientific">Galendromus occidentalis</name>
    <name type="common">western predatory mite</name>
    <dbReference type="NCBI Taxonomy" id="34638"/>
    <lineage>
        <taxon>Eukaryota</taxon>
        <taxon>Metazoa</taxon>
        <taxon>Ecdysozoa</taxon>
        <taxon>Arthropoda</taxon>
        <taxon>Chelicerata</taxon>
        <taxon>Arachnida</taxon>
        <taxon>Acari</taxon>
        <taxon>Parasitiformes</taxon>
        <taxon>Mesostigmata</taxon>
        <taxon>Gamasina</taxon>
        <taxon>Phytoseioidea</taxon>
        <taxon>Phytoseiidae</taxon>
        <taxon>Typhlodrominae</taxon>
        <taxon>Galendromus</taxon>
    </lineage>
</organism>
<evidence type="ECO:0000313" key="3">
    <source>
        <dbReference type="Proteomes" id="UP000694867"/>
    </source>
</evidence>
<evidence type="ECO:0000256" key="2">
    <source>
        <dbReference type="SAM" id="MobiDB-lite"/>
    </source>
</evidence>
<dbReference type="Pfam" id="PF03999">
    <property type="entry name" value="MAP65_ASE1"/>
    <property type="match status" value="1"/>
</dbReference>
<reference evidence="4" key="1">
    <citation type="submission" date="2025-08" db="UniProtKB">
        <authorList>
            <consortium name="RefSeq"/>
        </authorList>
    </citation>
    <scope>IDENTIFICATION</scope>
</reference>
<dbReference type="Proteomes" id="UP000694867">
    <property type="component" value="Unplaced"/>
</dbReference>
<dbReference type="AlphaFoldDB" id="A0AAJ6QTC5"/>
<sequence>MLSKLDLVPLKYRDTFTQYVDSCAENILRLQDIWEDCGIEQSKLDSRMHKLFIWFQERWSTIIDDELQELEAKRERVQTALKDLEELSLQLEIDGPKKPENLNLQQQLDWVDVTTSKMDEIRVARLAQLDDLLSAQKSIIATMTDLKVYELPKSKIIPSERELQELQTHVTMARKEKRMRLDKLCPILDAASRLMESMGKIPNKEIEDRILCTPSDQWDLTQTNIQLAADTLEELEAEERELQARYATLRSSLLKLFDRLEITQVERDELLADVEAKTYQSIRRLEDMVEEYEELKKANMGRFVDRLKLEAEEWTKNLRTGEALAPIPGEPSEELVAAYEKLIESLKEKHAKLTPLFKLLDEKASLMEMLHELEEAQKDPNRYKNRGGALLLETKKRERVNKNLPLVVKQIVKFLDSYEPINGPVNIDGKPIRDEISILEEKKSRQNNTTSFTPLKASRTTPSTPATTNRLYQPSTTRSGLLKRAGTYTELKPKASSLRTPAGRKAPDTVGKVYTRQMTMKSPNSKSTTKLTTVKTALRKSTSYGDFESIMNANDRQSTRILQSSNGRKRKLF</sequence>
<dbReference type="GeneID" id="100900175"/>
<keyword evidence="1" id="KW-0175">Coiled coil</keyword>
<evidence type="ECO:0000256" key="1">
    <source>
        <dbReference type="SAM" id="Coils"/>
    </source>
</evidence>
<dbReference type="InterPro" id="IPR007145">
    <property type="entry name" value="MAP65_Ase1_PRC1"/>
</dbReference>
<name>A0AAJ6QTC5_9ACAR</name>
<accession>A0AAJ6QTC5</accession>
<feature type="coiled-coil region" evidence="1">
    <location>
        <begin position="63"/>
        <end position="94"/>
    </location>
</feature>
<dbReference type="KEGG" id="goe:100900175"/>
<dbReference type="Gene3D" id="1.20.58.1520">
    <property type="match status" value="1"/>
</dbReference>
<dbReference type="GO" id="GO:0005737">
    <property type="term" value="C:cytoplasm"/>
    <property type="evidence" value="ECO:0007669"/>
    <property type="project" value="TreeGrafter"/>
</dbReference>
<dbReference type="GO" id="GO:0051256">
    <property type="term" value="P:mitotic spindle midzone assembly"/>
    <property type="evidence" value="ECO:0007669"/>
    <property type="project" value="TreeGrafter"/>
</dbReference>
<gene>
    <name evidence="4" type="primary">LOC100900175</name>
</gene>
<protein>
    <submittedName>
        <fullName evidence="4">Protein regulator of cytokinesis 1</fullName>
    </submittedName>
</protein>
<feature type="coiled-coil region" evidence="1">
    <location>
        <begin position="225"/>
        <end position="252"/>
    </location>
</feature>
<keyword evidence="3" id="KW-1185">Reference proteome</keyword>
<proteinExistence type="predicted"/>